<keyword evidence="1" id="KW-1185">Reference proteome</keyword>
<dbReference type="AlphaFoldDB" id="A0A915KEC4"/>
<dbReference type="WBParaSite" id="nRc.2.0.1.t36289-RA">
    <property type="protein sequence ID" value="nRc.2.0.1.t36289-RA"/>
    <property type="gene ID" value="nRc.2.0.1.g36289"/>
</dbReference>
<sequence length="110" mass="12944">MKNPSLTRKYQKMSMYFGCINITKVSLQSQKFSSRTKKLDLGNLKGDDFLELQDTYISTARRTIVYSTGRQLARTVLFQIADNHSTKDRETAMNNFPRLFTYMNVRRRMD</sequence>
<reference evidence="2" key="1">
    <citation type="submission" date="2022-11" db="UniProtKB">
        <authorList>
            <consortium name="WormBaseParasite"/>
        </authorList>
    </citation>
    <scope>IDENTIFICATION</scope>
</reference>
<evidence type="ECO:0000313" key="1">
    <source>
        <dbReference type="Proteomes" id="UP000887565"/>
    </source>
</evidence>
<protein>
    <submittedName>
        <fullName evidence="2">Uncharacterized protein</fullName>
    </submittedName>
</protein>
<proteinExistence type="predicted"/>
<dbReference type="Proteomes" id="UP000887565">
    <property type="component" value="Unplaced"/>
</dbReference>
<name>A0A915KEC4_ROMCU</name>
<organism evidence="1 2">
    <name type="scientific">Romanomermis culicivorax</name>
    <name type="common">Nematode worm</name>
    <dbReference type="NCBI Taxonomy" id="13658"/>
    <lineage>
        <taxon>Eukaryota</taxon>
        <taxon>Metazoa</taxon>
        <taxon>Ecdysozoa</taxon>
        <taxon>Nematoda</taxon>
        <taxon>Enoplea</taxon>
        <taxon>Dorylaimia</taxon>
        <taxon>Mermithida</taxon>
        <taxon>Mermithoidea</taxon>
        <taxon>Mermithidae</taxon>
        <taxon>Romanomermis</taxon>
    </lineage>
</organism>
<accession>A0A915KEC4</accession>
<evidence type="ECO:0000313" key="2">
    <source>
        <dbReference type="WBParaSite" id="nRc.2.0.1.t36289-RA"/>
    </source>
</evidence>